<organism evidence="4 5">
    <name type="scientific">Blastomonas natatoria</name>
    <dbReference type="NCBI Taxonomy" id="34015"/>
    <lineage>
        <taxon>Bacteria</taxon>
        <taxon>Pseudomonadati</taxon>
        <taxon>Pseudomonadota</taxon>
        <taxon>Alphaproteobacteria</taxon>
        <taxon>Sphingomonadales</taxon>
        <taxon>Sphingomonadaceae</taxon>
        <taxon>Blastomonas</taxon>
    </lineage>
</organism>
<accession>A0A2V3UUM9</accession>
<dbReference type="InterPro" id="IPR039420">
    <property type="entry name" value="WalR-like"/>
</dbReference>
<feature type="transmembrane region" description="Helical" evidence="2">
    <location>
        <begin position="140"/>
        <end position="163"/>
    </location>
</feature>
<dbReference type="GO" id="GO:0003677">
    <property type="term" value="F:DNA binding"/>
    <property type="evidence" value="ECO:0007669"/>
    <property type="project" value="UniProtKB-KW"/>
</dbReference>
<comment type="caution">
    <text evidence="4">The sequence shown here is derived from an EMBL/GenBank/DDBJ whole genome shotgun (WGS) entry which is preliminary data.</text>
</comment>
<keyword evidence="5" id="KW-1185">Reference proteome</keyword>
<protein>
    <submittedName>
        <fullName evidence="4">Sigma-70-like protein</fullName>
    </submittedName>
</protein>
<evidence type="ECO:0000256" key="1">
    <source>
        <dbReference type="ARBA" id="ARBA00023125"/>
    </source>
</evidence>
<keyword evidence="2" id="KW-0812">Transmembrane</keyword>
<dbReference type="PRINTS" id="PR00038">
    <property type="entry name" value="HTHLUXR"/>
</dbReference>
<evidence type="ECO:0000259" key="3">
    <source>
        <dbReference type="SMART" id="SM00421"/>
    </source>
</evidence>
<dbReference type="InterPro" id="IPR036388">
    <property type="entry name" value="WH-like_DNA-bd_sf"/>
</dbReference>
<dbReference type="InterPro" id="IPR013249">
    <property type="entry name" value="RNA_pol_sigma70_r4_t2"/>
</dbReference>
<gene>
    <name evidence="4" type="ORF">C7451_11261</name>
</gene>
<dbReference type="Gene3D" id="1.10.10.10">
    <property type="entry name" value="Winged helix-like DNA-binding domain superfamily/Winged helix DNA-binding domain"/>
    <property type="match status" value="1"/>
</dbReference>
<dbReference type="GO" id="GO:0016987">
    <property type="term" value="F:sigma factor activity"/>
    <property type="evidence" value="ECO:0007669"/>
    <property type="project" value="InterPro"/>
</dbReference>
<evidence type="ECO:0000313" key="5">
    <source>
        <dbReference type="Proteomes" id="UP000248014"/>
    </source>
</evidence>
<dbReference type="InterPro" id="IPR016032">
    <property type="entry name" value="Sig_transdc_resp-reg_C-effctor"/>
</dbReference>
<dbReference type="OrthoDB" id="7206433at2"/>
<dbReference type="SMART" id="SM00421">
    <property type="entry name" value="HTH_LUXR"/>
    <property type="match status" value="1"/>
</dbReference>
<keyword evidence="2" id="KW-1133">Transmembrane helix</keyword>
<dbReference type="InterPro" id="IPR000792">
    <property type="entry name" value="Tscrpt_reg_LuxR_C"/>
</dbReference>
<evidence type="ECO:0000256" key="2">
    <source>
        <dbReference type="SAM" id="Phobius"/>
    </source>
</evidence>
<keyword evidence="1" id="KW-0238">DNA-binding</keyword>
<dbReference type="SUPFAM" id="SSF46894">
    <property type="entry name" value="C-terminal effector domain of the bipartite response regulators"/>
    <property type="match status" value="1"/>
</dbReference>
<evidence type="ECO:0000313" key="4">
    <source>
        <dbReference type="EMBL" id="PXW71617.1"/>
    </source>
</evidence>
<dbReference type="CDD" id="cd06170">
    <property type="entry name" value="LuxR_C_like"/>
    <property type="match status" value="1"/>
</dbReference>
<sequence>MYRQIGGDDLNHAHAELTDVQVNCLCLVAEGYTSKEIAKRLGLTPMTVDQYLQRAKTALGAPDRRTAARWYVESRSERGFKSFELKPAPVADPLTDVTPPSASAAELPETLSTSQWQMRFGFPPVGGIGQSLDASQKTAAILRIAGLALICTMAFALVLGGALKAFS</sequence>
<dbReference type="Pfam" id="PF08281">
    <property type="entry name" value="Sigma70_r4_2"/>
    <property type="match status" value="1"/>
</dbReference>
<name>A0A2V3UUM9_9SPHN</name>
<keyword evidence="2" id="KW-0472">Membrane</keyword>
<reference evidence="4 5" key="1">
    <citation type="submission" date="2018-05" db="EMBL/GenBank/DDBJ databases">
        <title>Genomic Encyclopedia of Type Strains, Phase IV (KMG-IV): sequencing the most valuable type-strain genomes for metagenomic binning, comparative biology and taxonomic classification.</title>
        <authorList>
            <person name="Goeker M."/>
        </authorList>
    </citation>
    <scope>NUCLEOTIDE SEQUENCE [LARGE SCALE GENOMIC DNA]</scope>
    <source>
        <strain evidence="4 5">DSM 3183</strain>
    </source>
</reference>
<dbReference type="Proteomes" id="UP000248014">
    <property type="component" value="Unassembled WGS sequence"/>
</dbReference>
<feature type="domain" description="HTH luxR-type" evidence="3">
    <location>
        <begin position="14"/>
        <end position="71"/>
    </location>
</feature>
<proteinExistence type="predicted"/>
<dbReference type="GO" id="GO:0006352">
    <property type="term" value="P:DNA-templated transcription initiation"/>
    <property type="evidence" value="ECO:0007669"/>
    <property type="project" value="InterPro"/>
</dbReference>
<dbReference type="PANTHER" id="PTHR43214">
    <property type="entry name" value="TWO-COMPONENT RESPONSE REGULATOR"/>
    <property type="match status" value="1"/>
</dbReference>
<dbReference type="EMBL" id="QJJM01000012">
    <property type="protein sequence ID" value="PXW71617.1"/>
    <property type="molecule type" value="Genomic_DNA"/>
</dbReference>
<dbReference type="AlphaFoldDB" id="A0A2V3UUM9"/>